<feature type="binding site" evidence="8">
    <location>
        <begin position="200"/>
        <end position="207"/>
    </location>
    <ligand>
        <name>GTP</name>
        <dbReference type="ChEBI" id="CHEBI:37565"/>
    </ligand>
</feature>
<dbReference type="CDD" id="cd03702">
    <property type="entry name" value="IF2_mtIF2_II"/>
    <property type="match status" value="1"/>
</dbReference>
<comment type="similarity">
    <text evidence="1 8 9">Belongs to the TRAFAC class translation factor GTPase superfamily. Classic translation factor GTPase family. IF-2 subfamily.</text>
</comment>
<dbReference type="HAMAP" id="MF_00100_B">
    <property type="entry name" value="IF_2_B"/>
    <property type="match status" value="1"/>
</dbReference>
<dbReference type="InterPro" id="IPR015760">
    <property type="entry name" value="TIF_IF2"/>
</dbReference>
<evidence type="ECO:0000256" key="7">
    <source>
        <dbReference type="ARBA" id="ARBA00025162"/>
    </source>
</evidence>
<reference evidence="12 13" key="1">
    <citation type="submission" date="2016-01" db="EMBL/GenBank/DDBJ databases">
        <authorList>
            <person name="Mitreva M."/>
            <person name="Pepin K.H."/>
            <person name="Mihindukulasuriya K.A."/>
            <person name="Fulton R."/>
            <person name="Fronick C."/>
            <person name="O'Laughlin M."/>
            <person name="Miner T."/>
            <person name="Herter B."/>
            <person name="Rosa B.A."/>
            <person name="Cordes M."/>
            <person name="Tomlinson C."/>
            <person name="Wollam A."/>
            <person name="Palsikar V.B."/>
            <person name="Mardis E.R."/>
            <person name="Wilson R.K."/>
        </authorList>
    </citation>
    <scope>NUCLEOTIDE SEQUENCE [LARGE SCALE GENOMIC DNA]</scope>
    <source>
        <strain evidence="12 13">KA00071</strain>
    </source>
</reference>
<comment type="caution">
    <text evidence="12">The sequence shown here is derived from an EMBL/GenBank/DDBJ whole genome shotgun (WGS) entry which is preliminary data.</text>
</comment>
<dbReference type="NCBIfam" id="TIGR00487">
    <property type="entry name" value="IF-2"/>
    <property type="match status" value="1"/>
</dbReference>
<feature type="region of interest" description="Disordered" evidence="10">
    <location>
        <begin position="58"/>
        <end position="94"/>
    </location>
</feature>
<evidence type="ECO:0000256" key="4">
    <source>
        <dbReference type="ARBA" id="ARBA00022741"/>
    </source>
</evidence>
<dbReference type="Gene3D" id="3.40.50.10050">
    <property type="entry name" value="Translation initiation factor IF- 2, domain 3"/>
    <property type="match status" value="1"/>
</dbReference>
<dbReference type="InterPro" id="IPR000178">
    <property type="entry name" value="TF_IF2_bacterial-like"/>
</dbReference>
<dbReference type="InterPro" id="IPR000795">
    <property type="entry name" value="T_Tr_GTP-bd_dom"/>
</dbReference>
<evidence type="ECO:0000259" key="11">
    <source>
        <dbReference type="PROSITE" id="PS51722"/>
    </source>
</evidence>
<dbReference type="InterPro" id="IPR009000">
    <property type="entry name" value="Transl_B-barrel_sf"/>
</dbReference>
<proteinExistence type="inferred from homology"/>
<organism evidence="12 13">
    <name type="scientific">Gemelliphila asaccharolytica</name>
    <dbReference type="NCBI Taxonomy" id="502393"/>
    <lineage>
        <taxon>Bacteria</taxon>
        <taxon>Bacillati</taxon>
        <taxon>Bacillota</taxon>
        <taxon>Bacilli</taxon>
        <taxon>Bacillales</taxon>
        <taxon>Gemellaceae</taxon>
        <taxon>Gemelliphila</taxon>
    </lineage>
</organism>
<evidence type="ECO:0000313" key="13">
    <source>
        <dbReference type="Proteomes" id="UP000070467"/>
    </source>
</evidence>
<dbReference type="SUPFAM" id="SSF52156">
    <property type="entry name" value="Initiation factor IF2/eIF5b, domain 3"/>
    <property type="match status" value="1"/>
</dbReference>
<dbReference type="CDD" id="cd01887">
    <property type="entry name" value="IF2_eIF5B"/>
    <property type="match status" value="1"/>
</dbReference>
<dbReference type="PANTHER" id="PTHR43381">
    <property type="entry name" value="TRANSLATION INITIATION FACTOR IF-2-RELATED"/>
    <property type="match status" value="1"/>
</dbReference>
<dbReference type="Proteomes" id="UP000070467">
    <property type="component" value="Unassembled WGS sequence"/>
</dbReference>
<dbReference type="RefSeq" id="WP_066129335.1">
    <property type="nucleotide sequence ID" value="NZ_KQ959861.1"/>
</dbReference>
<dbReference type="InterPro" id="IPR036925">
    <property type="entry name" value="TIF_IF2_dom3_sf"/>
</dbReference>
<dbReference type="Gene3D" id="2.40.30.10">
    <property type="entry name" value="Translation factors"/>
    <property type="match status" value="2"/>
</dbReference>
<evidence type="ECO:0000256" key="1">
    <source>
        <dbReference type="ARBA" id="ARBA00007733"/>
    </source>
</evidence>
<sequence>MVEKIRIYEYAKKVGKSSKEIINILVDANIQAGKHMSYLSEEGFIYLEGIFNKKEHHKEKNKKIVDKKNKKPKLNKKKKIKKDKRKKNSKEQPATIVSSVEDNINSNVILVKEVMTVAELAEKFEISSTDLIKKLFVELKIMANINQTLTFEQIELIAIAYGKEIQKELEVNKEDLDIYFDVEEDEKDLVLRAPIVTIMGHVDHGKTTLLDNIRHTKVTSEESGGITQHIGAYQVNLNGRKITFLDTPGHAAFTTMRARGAQITDITILVVAADDGVMPQTIEAINHAKAANVPIIVAVNKIDKPQANPEKVMGELAEYGLTPEAWGGETIFVPISALQNKGVDELLEMVLLVSDMQELKANPNRLALGTVIEARLDKGRGTVATLLVQNGTLKISDPIVVGNTFGRVRAMINDRGKSIKNALPSTPVEITGLQDVPNAGDRFVVFGDEKTARQIGEARQQQYIESQRESQASLSLDSLFEQMKQGEAKDLNIILKADVQGSVEALSMSLAKIEVDGVNVRIIHTGVGAINESDVTLAAASKAVVIGFNVRPDANAKQKIQEEKIDVRLHSIIYKVIEEIENAMKGLLAPEFKEKILGLAEVRQVYKVSKIGTIAGSYVTEGKVLHNAQLRVIRDSIVIFEGKIGTLKRYKDDVKEVQNGYECGITVENYSDIKEGDVFELFVMEETKK</sequence>
<keyword evidence="5 8" id="KW-0648">Protein biosynthesis</keyword>
<dbReference type="Pfam" id="PF04760">
    <property type="entry name" value="IF2_N"/>
    <property type="match status" value="2"/>
</dbReference>
<dbReference type="InterPro" id="IPR044145">
    <property type="entry name" value="IF2_II"/>
</dbReference>
<accession>A0ABR5TMS4</accession>
<name>A0ABR5TMS4_9BACL</name>
<keyword evidence="3 8" id="KW-0396">Initiation factor</keyword>
<dbReference type="SUPFAM" id="SSF50447">
    <property type="entry name" value="Translation proteins"/>
    <property type="match status" value="2"/>
</dbReference>
<keyword evidence="6 8" id="KW-0342">GTP-binding</keyword>
<dbReference type="PROSITE" id="PS51722">
    <property type="entry name" value="G_TR_2"/>
    <property type="match status" value="1"/>
</dbReference>
<dbReference type="NCBIfam" id="TIGR00231">
    <property type="entry name" value="small_GTP"/>
    <property type="match status" value="1"/>
</dbReference>
<dbReference type="EMBL" id="LSDB01000008">
    <property type="protein sequence ID" value="KXB58633.1"/>
    <property type="molecule type" value="Genomic_DNA"/>
</dbReference>
<dbReference type="Gene3D" id="3.40.50.300">
    <property type="entry name" value="P-loop containing nucleotide triphosphate hydrolases"/>
    <property type="match status" value="1"/>
</dbReference>
<comment type="subcellular location">
    <subcellularLocation>
        <location evidence="8">Cytoplasm</location>
    </subcellularLocation>
</comment>
<evidence type="ECO:0000256" key="9">
    <source>
        <dbReference type="RuleBase" id="RU000644"/>
    </source>
</evidence>
<evidence type="ECO:0000256" key="2">
    <source>
        <dbReference type="ARBA" id="ARBA00020675"/>
    </source>
</evidence>
<dbReference type="PROSITE" id="PS01176">
    <property type="entry name" value="IF2"/>
    <property type="match status" value="1"/>
</dbReference>
<dbReference type="InterPro" id="IPR053905">
    <property type="entry name" value="EF-G-like_DII"/>
</dbReference>
<evidence type="ECO:0000256" key="10">
    <source>
        <dbReference type="SAM" id="MobiDB-lite"/>
    </source>
</evidence>
<evidence type="ECO:0000256" key="5">
    <source>
        <dbReference type="ARBA" id="ARBA00022917"/>
    </source>
</evidence>
<evidence type="ECO:0000256" key="6">
    <source>
        <dbReference type="ARBA" id="ARBA00023134"/>
    </source>
</evidence>
<gene>
    <name evidence="8" type="primary">infB</name>
    <name evidence="12" type="ORF">HMPREF1871_00399</name>
</gene>
<dbReference type="PANTHER" id="PTHR43381:SF5">
    <property type="entry name" value="TR-TYPE G DOMAIN-CONTAINING PROTEIN"/>
    <property type="match status" value="1"/>
</dbReference>
<dbReference type="Gene3D" id="1.10.10.2480">
    <property type="match status" value="1"/>
</dbReference>
<dbReference type="Pfam" id="PF00009">
    <property type="entry name" value="GTP_EFTU"/>
    <property type="match status" value="1"/>
</dbReference>
<feature type="compositionally biased region" description="Basic residues" evidence="10">
    <location>
        <begin position="68"/>
        <end position="88"/>
    </location>
</feature>
<dbReference type="SUPFAM" id="SSF52540">
    <property type="entry name" value="P-loop containing nucleoside triphosphate hydrolases"/>
    <property type="match status" value="1"/>
</dbReference>
<keyword evidence="8" id="KW-0963">Cytoplasm</keyword>
<feature type="region of interest" description="G-domain" evidence="8">
    <location>
        <begin position="194"/>
        <end position="342"/>
    </location>
</feature>
<evidence type="ECO:0000313" key="12">
    <source>
        <dbReference type="EMBL" id="KXB58633.1"/>
    </source>
</evidence>
<keyword evidence="13" id="KW-1185">Reference proteome</keyword>
<protein>
    <recommendedName>
        <fullName evidence="2 8">Translation initiation factor IF-2</fullName>
    </recommendedName>
</protein>
<dbReference type="InterPro" id="IPR005225">
    <property type="entry name" value="Small_GTP-bd"/>
</dbReference>
<feature type="binding site" evidence="8">
    <location>
        <begin position="300"/>
        <end position="303"/>
    </location>
    <ligand>
        <name>GTP</name>
        <dbReference type="ChEBI" id="CHEBI:37565"/>
    </ligand>
</feature>
<dbReference type="Pfam" id="PF11987">
    <property type="entry name" value="IF-2"/>
    <property type="match status" value="1"/>
</dbReference>
<feature type="domain" description="Tr-type G" evidence="11">
    <location>
        <begin position="191"/>
        <end position="360"/>
    </location>
</feature>
<dbReference type="GO" id="GO:0003743">
    <property type="term" value="F:translation initiation factor activity"/>
    <property type="evidence" value="ECO:0007669"/>
    <property type="project" value="UniProtKB-KW"/>
</dbReference>
<feature type="binding site" evidence="8">
    <location>
        <begin position="246"/>
        <end position="250"/>
    </location>
    <ligand>
        <name>GTP</name>
        <dbReference type="ChEBI" id="CHEBI:37565"/>
    </ligand>
</feature>
<dbReference type="CDD" id="cd03692">
    <property type="entry name" value="mtIF2_IVc"/>
    <property type="match status" value="1"/>
</dbReference>
<keyword evidence="4 8" id="KW-0547">Nucleotide-binding</keyword>
<dbReference type="InterPro" id="IPR006847">
    <property type="entry name" value="IF2_N"/>
</dbReference>
<comment type="function">
    <text evidence="7 8 9">One of the essential components for the initiation of protein synthesis. Protects formylmethionyl-tRNA from spontaneous hydrolysis and promotes its binding to the 30S ribosomal subunits. Also involved in the hydrolysis of GTP during the formation of the 70S ribosomal complex.</text>
</comment>
<evidence type="ECO:0000256" key="3">
    <source>
        <dbReference type="ARBA" id="ARBA00022540"/>
    </source>
</evidence>
<evidence type="ECO:0000256" key="8">
    <source>
        <dbReference type="HAMAP-Rule" id="MF_00100"/>
    </source>
</evidence>
<dbReference type="Pfam" id="PF22042">
    <property type="entry name" value="EF-G_D2"/>
    <property type="match status" value="1"/>
</dbReference>
<dbReference type="InterPro" id="IPR027417">
    <property type="entry name" value="P-loop_NTPase"/>
</dbReference>
<dbReference type="InterPro" id="IPR023115">
    <property type="entry name" value="TIF_IF2_dom3"/>
</dbReference>